<dbReference type="InterPro" id="IPR002123">
    <property type="entry name" value="Plipid/glycerol_acylTrfase"/>
</dbReference>
<evidence type="ECO:0000256" key="1">
    <source>
        <dbReference type="ARBA" id="ARBA00022679"/>
    </source>
</evidence>
<feature type="region of interest" description="Disordered" evidence="3">
    <location>
        <begin position="223"/>
        <end position="248"/>
    </location>
</feature>
<dbReference type="GO" id="GO:0006654">
    <property type="term" value="P:phosphatidic acid biosynthetic process"/>
    <property type="evidence" value="ECO:0007669"/>
    <property type="project" value="TreeGrafter"/>
</dbReference>
<dbReference type="CDD" id="cd07989">
    <property type="entry name" value="LPLAT_AGPAT-like"/>
    <property type="match status" value="1"/>
</dbReference>
<dbReference type="SUPFAM" id="SSF69593">
    <property type="entry name" value="Glycerol-3-phosphate (1)-acyltransferase"/>
    <property type="match status" value="1"/>
</dbReference>
<keyword evidence="6" id="KW-1185">Reference proteome</keyword>
<dbReference type="AlphaFoldDB" id="A0A6A9URV6"/>
<name>A0A6A9URV6_9ACTN</name>
<feature type="domain" description="Phospholipid/glycerol acyltransferase" evidence="4">
    <location>
        <begin position="32"/>
        <end position="151"/>
    </location>
</feature>
<dbReference type="GO" id="GO:0003841">
    <property type="term" value="F:1-acylglycerol-3-phosphate O-acyltransferase activity"/>
    <property type="evidence" value="ECO:0007669"/>
    <property type="project" value="TreeGrafter"/>
</dbReference>
<feature type="compositionally biased region" description="Pro residues" evidence="3">
    <location>
        <begin position="232"/>
        <end position="241"/>
    </location>
</feature>
<dbReference type="Pfam" id="PF01553">
    <property type="entry name" value="Acyltransferase"/>
    <property type="match status" value="1"/>
</dbReference>
<organism evidence="5 6">
    <name type="scientific">Auraticoccus cholistanensis</name>
    <dbReference type="NCBI Taxonomy" id="2656650"/>
    <lineage>
        <taxon>Bacteria</taxon>
        <taxon>Bacillati</taxon>
        <taxon>Actinomycetota</taxon>
        <taxon>Actinomycetes</taxon>
        <taxon>Propionibacteriales</taxon>
        <taxon>Propionibacteriaceae</taxon>
        <taxon>Auraticoccus</taxon>
    </lineage>
</organism>
<dbReference type="PANTHER" id="PTHR10434:SF55">
    <property type="entry name" value="POSSIBLE ACYLTRANSFERASE"/>
    <property type="match status" value="1"/>
</dbReference>
<accession>A0A6A9URV6</accession>
<proteinExistence type="predicted"/>
<evidence type="ECO:0000313" key="6">
    <source>
        <dbReference type="Proteomes" id="UP000435304"/>
    </source>
</evidence>
<gene>
    <name evidence="5" type="ORF">GC722_06350</name>
</gene>
<reference evidence="5 6" key="1">
    <citation type="submission" date="2019-12" db="EMBL/GenBank/DDBJ databases">
        <title>Auraticoccus cholistani sp. nov., an actinomycete isolated from soil of Cholistan desert.</title>
        <authorList>
            <person name="Cheema M.T."/>
        </authorList>
    </citation>
    <scope>NUCLEOTIDE SEQUENCE [LARGE SCALE GENOMIC DNA]</scope>
    <source>
        <strain evidence="5 6">F435</strain>
    </source>
</reference>
<keyword evidence="2 5" id="KW-0012">Acyltransferase</keyword>
<evidence type="ECO:0000256" key="3">
    <source>
        <dbReference type="SAM" id="MobiDB-lite"/>
    </source>
</evidence>
<dbReference type="GO" id="GO:0005886">
    <property type="term" value="C:plasma membrane"/>
    <property type="evidence" value="ECO:0007669"/>
    <property type="project" value="TreeGrafter"/>
</dbReference>
<protein>
    <submittedName>
        <fullName evidence="5">1-acyl-sn-glycerol-3-phosphate acyltransferase</fullName>
    </submittedName>
</protein>
<sequence length="248" mass="26985">MHLSVSLLGWVMRRLTRQDWRHPERVPSHGGAVVVVNHISNADFLSYGHFLAWGAGRWPRFMAKASLFDAPLLGRLLRSTGQIRVDRGSDRAGAAVHAATEAVRRGQLVTVYPEGTITADPDGWPMTVRTGAARIALAAGCPVVPVAQWGVQELLPGKRATYPRLWRRPVSRVVAGQPVQLDDLRAGPADEAAVREASRRIADALTGLLAELRQQVPPAGRWDLAAGRRLPVDPPADPPSGPLTEDRR</sequence>
<dbReference type="PANTHER" id="PTHR10434">
    <property type="entry name" value="1-ACYL-SN-GLYCEROL-3-PHOSPHATE ACYLTRANSFERASE"/>
    <property type="match status" value="1"/>
</dbReference>
<keyword evidence="1 5" id="KW-0808">Transferase</keyword>
<dbReference type="SMART" id="SM00563">
    <property type="entry name" value="PlsC"/>
    <property type="match status" value="1"/>
</dbReference>
<evidence type="ECO:0000256" key="2">
    <source>
        <dbReference type="ARBA" id="ARBA00023315"/>
    </source>
</evidence>
<dbReference type="Proteomes" id="UP000435304">
    <property type="component" value="Unassembled WGS sequence"/>
</dbReference>
<evidence type="ECO:0000259" key="4">
    <source>
        <dbReference type="SMART" id="SM00563"/>
    </source>
</evidence>
<comment type="caution">
    <text evidence="5">The sequence shown here is derived from an EMBL/GenBank/DDBJ whole genome shotgun (WGS) entry which is preliminary data.</text>
</comment>
<dbReference type="EMBL" id="WPCU01000005">
    <property type="protein sequence ID" value="MVA75646.1"/>
    <property type="molecule type" value="Genomic_DNA"/>
</dbReference>
<evidence type="ECO:0000313" key="5">
    <source>
        <dbReference type="EMBL" id="MVA75646.1"/>
    </source>
</evidence>